<evidence type="ECO:0000313" key="2">
    <source>
        <dbReference type="Proteomes" id="UP000606172"/>
    </source>
</evidence>
<gene>
    <name evidence="1" type="ORF">Ssi02_74680</name>
</gene>
<dbReference type="EMBL" id="BOOW01000056">
    <property type="protein sequence ID" value="GII97237.1"/>
    <property type="molecule type" value="Genomic_DNA"/>
</dbReference>
<proteinExistence type="predicted"/>
<organism evidence="1 2">
    <name type="scientific">Sinosporangium siamense</name>
    <dbReference type="NCBI Taxonomy" id="1367973"/>
    <lineage>
        <taxon>Bacteria</taxon>
        <taxon>Bacillati</taxon>
        <taxon>Actinomycetota</taxon>
        <taxon>Actinomycetes</taxon>
        <taxon>Streptosporangiales</taxon>
        <taxon>Streptosporangiaceae</taxon>
        <taxon>Sinosporangium</taxon>
    </lineage>
</organism>
<comment type="caution">
    <text evidence="1">The sequence shown here is derived from an EMBL/GenBank/DDBJ whole genome shotgun (WGS) entry which is preliminary data.</text>
</comment>
<evidence type="ECO:0000313" key="1">
    <source>
        <dbReference type="EMBL" id="GII97237.1"/>
    </source>
</evidence>
<accession>A0A919RNW8</accession>
<dbReference type="Proteomes" id="UP000606172">
    <property type="component" value="Unassembled WGS sequence"/>
</dbReference>
<sequence length="61" mass="6835">MTMEIVVTLLCVVAVLFGADRLMLGLERRGHLRWRRSGRHDLSAVPETGLDALFADGSRRL</sequence>
<dbReference type="AlphaFoldDB" id="A0A919RNW8"/>
<protein>
    <submittedName>
        <fullName evidence="1">Uncharacterized protein</fullName>
    </submittedName>
</protein>
<keyword evidence="2" id="KW-1185">Reference proteome</keyword>
<name>A0A919RNW8_9ACTN</name>
<reference evidence="1" key="1">
    <citation type="submission" date="2021-01" db="EMBL/GenBank/DDBJ databases">
        <title>Whole genome shotgun sequence of Sinosporangium siamense NBRC 109515.</title>
        <authorList>
            <person name="Komaki H."/>
            <person name="Tamura T."/>
        </authorList>
    </citation>
    <scope>NUCLEOTIDE SEQUENCE</scope>
    <source>
        <strain evidence="1">NBRC 109515</strain>
    </source>
</reference>